<evidence type="ECO:0000313" key="2">
    <source>
        <dbReference type="EMBL" id="AWH87366.1"/>
    </source>
</evidence>
<keyword evidence="1" id="KW-0812">Transmembrane</keyword>
<proteinExistence type="predicted"/>
<protein>
    <submittedName>
        <fullName evidence="2">Phage shock protein D</fullName>
    </submittedName>
</protein>
<keyword evidence="1" id="KW-1133">Transmembrane helix</keyword>
<organism evidence="2 3">
    <name type="scientific">Limnobaculum parvum</name>
    <dbReference type="NCBI Taxonomy" id="2172103"/>
    <lineage>
        <taxon>Bacteria</taxon>
        <taxon>Pseudomonadati</taxon>
        <taxon>Pseudomonadota</taxon>
        <taxon>Gammaproteobacteria</taxon>
        <taxon>Enterobacterales</taxon>
        <taxon>Budviciaceae</taxon>
        <taxon>Limnobaculum</taxon>
    </lineage>
</organism>
<feature type="transmembrane region" description="Helical" evidence="1">
    <location>
        <begin position="14"/>
        <end position="35"/>
    </location>
</feature>
<evidence type="ECO:0000256" key="1">
    <source>
        <dbReference type="SAM" id="Phobius"/>
    </source>
</evidence>
<gene>
    <name evidence="2" type="ORF">HYN51_01605</name>
</gene>
<dbReference type="OrthoDB" id="6638481at2"/>
<dbReference type="RefSeq" id="WP_108899455.1">
    <property type="nucleotide sequence ID" value="NZ_CP029185.2"/>
</dbReference>
<sequence length="76" mass="8723">MQKSAKLQALIQPLITIILFFGRSYAPALMLSFLLKSKLWRPVRLLLVMFGEPLLRKVFGSIAWRFKKGSDETIAK</sequence>
<dbReference type="KEGG" id="lpv:HYN51_01605"/>
<evidence type="ECO:0000313" key="3">
    <source>
        <dbReference type="Proteomes" id="UP000244908"/>
    </source>
</evidence>
<dbReference type="EMBL" id="CP029185">
    <property type="protein sequence ID" value="AWH87366.1"/>
    <property type="molecule type" value="Genomic_DNA"/>
</dbReference>
<accession>A0A2Y9TUV8</accession>
<keyword evidence="1" id="KW-0472">Membrane</keyword>
<name>A0A2Y9TUV8_9GAMM</name>
<reference evidence="2 3" key="1">
    <citation type="journal article" date="2019" name="Int. J. Syst. Evol. Microbiol.">
        <title>Limnobaculum parvum gen. nov., sp. nov., isolated from a freshwater lake.</title>
        <authorList>
            <person name="Baek C."/>
            <person name="Shin S.K."/>
            <person name="Yi H."/>
        </authorList>
    </citation>
    <scope>NUCLEOTIDE SEQUENCE [LARGE SCALE GENOMIC DNA]</scope>
    <source>
        <strain evidence="2 3">HYN0051</strain>
    </source>
</reference>
<keyword evidence="3" id="KW-1185">Reference proteome</keyword>
<dbReference type="AlphaFoldDB" id="A0A2Y9TUV8"/>
<dbReference type="Proteomes" id="UP000244908">
    <property type="component" value="Chromosome"/>
</dbReference>